<evidence type="ECO:0000313" key="1">
    <source>
        <dbReference type="EMBL" id="SPU42307.1"/>
    </source>
</evidence>
<dbReference type="AlphaFoldDB" id="A0A2X1AD76"/>
<dbReference type="EMBL" id="UAQM01000001">
    <property type="protein sequence ID" value="SPU42307.1"/>
    <property type="molecule type" value="Genomic_DNA"/>
</dbReference>
<organism evidence="1 2">
    <name type="scientific">Brevundimonas diminuta</name>
    <name type="common">Pseudomonas diminuta</name>
    <dbReference type="NCBI Taxonomy" id="293"/>
    <lineage>
        <taxon>Bacteria</taxon>
        <taxon>Pseudomonadati</taxon>
        <taxon>Pseudomonadota</taxon>
        <taxon>Alphaproteobacteria</taxon>
        <taxon>Caulobacterales</taxon>
        <taxon>Caulobacteraceae</taxon>
        <taxon>Brevundimonas</taxon>
    </lineage>
</organism>
<reference evidence="1 2" key="1">
    <citation type="submission" date="2018-06" db="EMBL/GenBank/DDBJ databases">
        <authorList>
            <consortium name="Pathogen Informatics"/>
            <person name="Doyle S."/>
        </authorList>
    </citation>
    <scope>NUCLEOTIDE SEQUENCE [LARGE SCALE GENOMIC DNA]</scope>
    <source>
        <strain evidence="1 2">NCTC11165</strain>
    </source>
</reference>
<accession>A0A2X1AD76</accession>
<sequence length="64" mass="6874">MAYFCLIDLSSSNVPHMEFLEAESPTEAEFEARALSLLHQSAKTTSILNGEGEVTAVLPPPGKP</sequence>
<dbReference type="Proteomes" id="UP000250358">
    <property type="component" value="Unassembled WGS sequence"/>
</dbReference>
<name>A0A2X1AD76_BREDI</name>
<evidence type="ECO:0000313" key="2">
    <source>
        <dbReference type="Proteomes" id="UP000250358"/>
    </source>
</evidence>
<proteinExistence type="predicted"/>
<gene>
    <name evidence="1" type="ORF">NCTC11165_00449</name>
</gene>
<protein>
    <submittedName>
        <fullName evidence="1">Uncharacterized protein</fullName>
    </submittedName>
</protein>